<dbReference type="STRING" id="196164.gene:10742426"/>
<dbReference type="PANTHER" id="PTHR23514">
    <property type="entry name" value="BYPASS OF STOP CODON PROTEIN 6"/>
    <property type="match status" value="1"/>
</dbReference>
<name>Q8FNZ5_COREF</name>
<feature type="transmembrane region" description="Helical" evidence="5">
    <location>
        <begin position="209"/>
        <end position="229"/>
    </location>
</feature>
<feature type="transmembrane region" description="Helical" evidence="5">
    <location>
        <begin position="12"/>
        <end position="30"/>
    </location>
</feature>
<reference evidence="7 8" key="1">
    <citation type="journal article" date="2003" name="Genome Res.">
        <title>Comparative complete genome sequence analysis of the amino acid replacements responsible for the thermostability of Corynebacterium efficiens.</title>
        <authorList>
            <person name="Nishio Y."/>
            <person name="Nakamura Y."/>
            <person name="Kawarabayasi Y."/>
            <person name="Usuda Y."/>
            <person name="Kimura E."/>
            <person name="Sugimoto S."/>
            <person name="Matsui K."/>
            <person name="Yamagishi A."/>
            <person name="Kikuchi H."/>
            <person name="Ikeo K."/>
            <person name="Gojobori T."/>
        </authorList>
    </citation>
    <scope>NUCLEOTIDE SEQUENCE [LARGE SCALE GENOMIC DNA]</scope>
    <source>
        <strain evidence="8">DSM 44549 / YS-314 / AJ 12310 / JCM 11189 / NBRC 100395</strain>
    </source>
</reference>
<feature type="transmembrane region" description="Helical" evidence="5">
    <location>
        <begin position="74"/>
        <end position="91"/>
    </location>
</feature>
<keyword evidence="8" id="KW-1185">Reference proteome</keyword>
<dbReference type="GO" id="GO:0005886">
    <property type="term" value="C:plasma membrane"/>
    <property type="evidence" value="ECO:0007669"/>
    <property type="project" value="UniProtKB-SubCell"/>
</dbReference>
<keyword evidence="2 5" id="KW-0812">Transmembrane</keyword>
<feature type="transmembrane region" description="Helical" evidence="5">
    <location>
        <begin position="340"/>
        <end position="361"/>
    </location>
</feature>
<dbReference type="Pfam" id="PF07690">
    <property type="entry name" value="MFS_1"/>
    <property type="match status" value="2"/>
</dbReference>
<feature type="domain" description="Major facilitator superfamily (MFS) profile" evidence="6">
    <location>
        <begin position="211"/>
        <end position="394"/>
    </location>
</feature>
<feature type="transmembrane region" description="Helical" evidence="5">
    <location>
        <begin position="367"/>
        <end position="388"/>
    </location>
</feature>
<accession>Q8FNZ5</accession>
<dbReference type="CDD" id="cd17393">
    <property type="entry name" value="MFS_MosC_like"/>
    <property type="match status" value="1"/>
</dbReference>
<dbReference type="InterPro" id="IPR051788">
    <property type="entry name" value="MFS_Transporter"/>
</dbReference>
<evidence type="ECO:0000259" key="6">
    <source>
        <dbReference type="PROSITE" id="PS50850"/>
    </source>
</evidence>
<dbReference type="InterPro" id="IPR020846">
    <property type="entry name" value="MFS_dom"/>
</dbReference>
<evidence type="ECO:0000256" key="5">
    <source>
        <dbReference type="SAM" id="Phobius"/>
    </source>
</evidence>
<dbReference type="Proteomes" id="UP000001409">
    <property type="component" value="Chromosome"/>
</dbReference>
<dbReference type="eggNOG" id="COG0738">
    <property type="taxonomic scope" value="Bacteria"/>
</dbReference>
<evidence type="ECO:0000313" key="7">
    <source>
        <dbReference type="EMBL" id="BAC18808.1"/>
    </source>
</evidence>
<proteinExistence type="predicted"/>
<dbReference type="SUPFAM" id="SSF103473">
    <property type="entry name" value="MFS general substrate transporter"/>
    <property type="match status" value="1"/>
</dbReference>
<organism evidence="7 8">
    <name type="scientific">Corynebacterium efficiens (strain DSM 44549 / YS-314 / AJ 12310 / JCM 11189 / NBRC 100395)</name>
    <dbReference type="NCBI Taxonomy" id="196164"/>
    <lineage>
        <taxon>Bacteria</taxon>
        <taxon>Bacillati</taxon>
        <taxon>Actinomycetota</taxon>
        <taxon>Actinomycetes</taxon>
        <taxon>Mycobacteriales</taxon>
        <taxon>Corynebacteriaceae</taxon>
        <taxon>Corynebacterium</taxon>
    </lineage>
</organism>
<feature type="transmembrane region" description="Helical" evidence="5">
    <location>
        <begin position="42"/>
        <end position="62"/>
    </location>
</feature>
<feature type="transmembrane region" description="Helical" evidence="5">
    <location>
        <begin position="97"/>
        <end position="115"/>
    </location>
</feature>
<dbReference type="HOGENOM" id="CLU_035309_1_1_11"/>
<dbReference type="PROSITE" id="PS50850">
    <property type="entry name" value="MFS"/>
    <property type="match status" value="1"/>
</dbReference>
<dbReference type="KEGG" id="cef:CE1998"/>
<feature type="transmembrane region" description="Helical" evidence="5">
    <location>
        <begin position="235"/>
        <end position="260"/>
    </location>
</feature>
<comment type="subcellular location">
    <subcellularLocation>
        <location evidence="1">Cell membrane</location>
        <topology evidence="1">Multi-pass membrane protein</topology>
    </subcellularLocation>
</comment>
<evidence type="ECO:0000256" key="3">
    <source>
        <dbReference type="ARBA" id="ARBA00022989"/>
    </source>
</evidence>
<feature type="transmembrane region" description="Helical" evidence="5">
    <location>
        <begin position="306"/>
        <end position="328"/>
    </location>
</feature>
<evidence type="ECO:0000256" key="4">
    <source>
        <dbReference type="ARBA" id="ARBA00023136"/>
    </source>
</evidence>
<dbReference type="AlphaFoldDB" id="Q8FNZ5"/>
<dbReference type="EMBL" id="BA000035">
    <property type="protein sequence ID" value="BAC18808.1"/>
    <property type="molecule type" value="Genomic_DNA"/>
</dbReference>
<keyword evidence="4 5" id="KW-0472">Membrane</keyword>
<dbReference type="GO" id="GO:0022857">
    <property type="term" value="F:transmembrane transporter activity"/>
    <property type="evidence" value="ECO:0007669"/>
    <property type="project" value="InterPro"/>
</dbReference>
<sequence length="394" mass="39410">MPAFPLRRPTGVALMFATNGAAFASILPWYPTFKVQWGLSDAAFGIIVACFAAGSLLSTVLPSLAVTRFGPRRVVVWGTLLLCLLVAAVGWSPSGLVLAALLLLIGVTDAIIDVSQNVAAVRVQDSLGISIMSSVHACWSLGAVFGGVVGTAAASAGVDVRVHLATVMTGVALLVVLATWLTGPVGRGADPAPDPGSGTNPAGSRGPGLGRVLVVALPVAIVATSGTVVEDVANNWAGLASVELAGVAVGTAGVAFTVVLAAQTLGRFTGDWFIQRFGRVATARAGGVLIALGGVVVVSSSTPLPLYTGLALLGLGCATLVPSAFAAAARLPGLSEGAGVTVVSWLMRLGFLATSPVIGLISSATGLRWALGLLIAVGLLVVISAAALRTSPRT</sequence>
<dbReference type="PANTHER" id="PTHR23514:SF13">
    <property type="entry name" value="INNER MEMBRANE PROTEIN YBJJ"/>
    <property type="match status" value="1"/>
</dbReference>
<feature type="transmembrane region" description="Helical" evidence="5">
    <location>
        <begin position="160"/>
        <end position="181"/>
    </location>
</feature>
<dbReference type="RefSeq" id="WP_011075705.1">
    <property type="nucleotide sequence ID" value="NC_004369.1"/>
</dbReference>
<evidence type="ECO:0000256" key="1">
    <source>
        <dbReference type="ARBA" id="ARBA00004651"/>
    </source>
</evidence>
<feature type="transmembrane region" description="Helical" evidence="5">
    <location>
        <begin position="281"/>
        <end position="300"/>
    </location>
</feature>
<dbReference type="Gene3D" id="1.20.1250.20">
    <property type="entry name" value="MFS general substrate transporter like domains"/>
    <property type="match status" value="2"/>
</dbReference>
<keyword evidence="3 5" id="KW-1133">Transmembrane helix</keyword>
<dbReference type="InterPro" id="IPR036259">
    <property type="entry name" value="MFS_trans_sf"/>
</dbReference>
<dbReference type="InterPro" id="IPR011701">
    <property type="entry name" value="MFS"/>
</dbReference>
<evidence type="ECO:0000313" key="8">
    <source>
        <dbReference type="Proteomes" id="UP000001409"/>
    </source>
</evidence>
<feature type="transmembrane region" description="Helical" evidence="5">
    <location>
        <begin position="127"/>
        <end position="154"/>
    </location>
</feature>
<evidence type="ECO:0000256" key="2">
    <source>
        <dbReference type="ARBA" id="ARBA00022692"/>
    </source>
</evidence>
<protein>
    <submittedName>
        <fullName evidence="7">Putative transport protein</fullName>
    </submittedName>
</protein>